<evidence type="ECO:0000256" key="2">
    <source>
        <dbReference type="SAM" id="Phobius"/>
    </source>
</evidence>
<feature type="region of interest" description="Disordered" evidence="1">
    <location>
        <begin position="142"/>
        <end position="212"/>
    </location>
</feature>
<feature type="compositionally biased region" description="Low complexity" evidence="1">
    <location>
        <begin position="156"/>
        <end position="182"/>
    </location>
</feature>
<keyword evidence="2" id="KW-0472">Membrane</keyword>
<feature type="region of interest" description="Disordered" evidence="1">
    <location>
        <begin position="1"/>
        <end position="79"/>
    </location>
</feature>
<keyword evidence="4" id="KW-1185">Reference proteome</keyword>
<feature type="compositionally biased region" description="Basic and acidic residues" evidence="1">
    <location>
        <begin position="43"/>
        <end position="75"/>
    </location>
</feature>
<evidence type="ECO:0000313" key="4">
    <source>
        <dbReference type="Proteomes" id="UP000654123"/>
    </source>
</evidence>
<evidence type="ECO:0000256" key="1">
    <source>
        <dbReference type="SAM" id="MobiDB-lite"/>
    </source>
</evidence>
<accession>A0A918EJH6</accession>
<reference evidence="3" key="2">
    <citation type="submission" date="2020-09" db="EMBL/GenBank/DDBJ databases">
        <authorList>
            <person name="Sun Q."/>
            <person name="Ohkuma M."/>
        </authorList>
    </citation>
    <scope>NUCLEOTIDE SEQUENCE</scope>
    <source>
        <strain evidence="3">JCM 4335</strain>
    </source>
</reference>
<feature type="compositionally biased region" description="Basic and acidic residues" evidence="1">
    <location>
        <begin position="1"/>
        <end position="24"/>
    </location>
</feature>
<sequence>MNGPRDHGPQDPDRPPGDSPDPDRPPAGPYGAFRPADAYDDAADAHGTDDPHDADAHGTDAHGTDDPHGAGDRRGLTPTEDLLVRALAARAGQLTHHSLRPARPPAPNWAARGRGPLVLALAASVASVALVGTAAVSLLRGPDRAGVADTPPARVSAPPSLTPSPSATPSTRPGTASPTGPSAEPGTTAESPSASGGGAAPPPVERESTPPSRTVTIVYGAMEKTTTLRTGGDGTAFLATVHNTLGRPAENTTDMLTVTVDGGSGTLRPGDVSVSLRDGGDWRAVGATGSSGVEARLTAPGGETLGAERQRVHEVRVSLGTSFPQGVTRLRINVFSDAGSETLDLKG</sequence>
<dbReference type="Proteomes" id="UP000654123">
    <property type="component" value="Unassembled WGS sequence"/>
</dbReference>
<keyword evidence="2" id="KW-0812">Transmembrane</keyword>
<dbReference type="EMBL" id="BMSV01000004">
    <property type="protein sequence ID" value="GGQ05495.1"/>
    <property type="molecule type" value="Genomic_DNA"/>
</dbReference>
<dbReference type="AlphaFoldDB" id="A0A918EJH6"/>
<comment type="caution">
    <text evidence="3">The sequence shown here is derived from an EMBL/GenBank/DDBJ whole genome shotgun (WGS) entry which is preliminary data.</text>
</comment>
<evidence type="ECO:0000313" key="3">
    <source>
        <dbReference type="EMBL" id="GGQ05495.1"/>
    </source>
</evidence>
<dbReference type="RefSeq" id="WP_189532881.1">
    <property type="nucleotide sequence ID" value="NZ_BMSV01000004.1"/>
</dbReference>
<proteinExistence type="predicted"/>
<protein>
    <submittedName>
        <fullName evidence="3">Uncharacterized protein</fullName>
    </submittedName>
</protein>
<name>A0A918EJH6_9ACTN</name>
<feature type="transmembrane region" description="Helical" evidence="2">
    <location>
        <begin position="117"/>
        <end position="139"/>
    </location>
</feature>
<organism evidence="3 4">
    <name type="scientific">Streptomyces roseolilacinus</name>
    <dbReference type="NCBI Taxonomy" id="66904"/>
    <lineage>
        <taxon>Bacteria</taxon>
        <taxon>Bacillati</taxon>
        <taxon>Actinomycetota</taxon>
        <taxon>Actinomycetes</taxon>
        <taxon>Kitasatosporales</taxon>
        <taxon>Streptomycetaceae</taxon>
        <taxon>Streptomyces</taxon>
    </lineage>
</organism>
<keyword evidence="2" id="KW-1133">Transmembrane helix</keyword>
<reference evidence="3" key="1">
    <citation type="journal article" date="2014" name="Int. J. Syst. Evol. Microbiol.">
        <title>Complete genome sequence of Corynebacterium casei LMG S-19264T (=DSM 44701T), isolated from a smear-ripened cheese.</title>
        <authorList>
            <consortium name="US DOE Joint Genome Institute (JGI-PGF)"/>
            <person name="Walter F."/>
            <person name="Albersmeier A."/>
            <person name="Kalinowski J."/>
            <person name="Ruckert C."/>
        </authorList>
    </citation>
    <scope>NUCLEOTIDE SEQUENCE</scope>
    <source>
        <strain evidence="3">JCM 4335</strain>
    </source>
</reference>
<gene>
    <name evidence="3" type="ORF">GCM10010249_24970</name>
</gene>